<protein>
    <submittedName>
        <fullName evidence="1">Uncharacterized protein</fullName>
    </submittedName>
</protein>
<dbReference type="EMBL" id="CP007154">
    <property type="protein sequence ID" value="AHH45085.1"/>
    <property type="molecule type" value="Genomic_DNA"/>
</dbReference>
<dbReference type="PATRIC" id="fig|743966.3.peg.72"/>
<evidence type="ECO:0000313" key="1">
    <source>
        <dbReference type="EMBL" id="AHH45085.1"/>
    </source>
</evidence>
<dbReference type="HOGENOM" id="CLU_150619_0_0_14"/>
<name>W5UTE3_9BACT</name>
<gene>
    <name evidence="1" type="ORF">MYB_00370</name>
</gene>
<evidence type="ECO:0000313" key="2">
    <source>
        <dbReference type="Proteomes" id="UP000019229"/>
    </source>
</evidence>
<dbReference type="eggNOG" id="ENOG5032G2V">
    <property type="taxonomic scope" value="Bacteria"/>
</dbReference>
<accession>W5UTE3</accession>
<keyword evidence="2" id="KW-1185">Reference proteome</keyword>
<dbReference type="AlphaFoldDB" id="W5UTE3"/>
<dbReference type="RefSeq" id="WP_022934886.1">
    <property type="nucleotide sequence ID" value="NZ_CP007154.1"/>
</dbReference>
<dbReference type="KEGG" id="mbc:MYB_00370"/>
<reference evidence="1 2" key="1">
    <citation type="journal article" date="2014" name="Genome Announc.">
        <title>Complete Genome Sequence of Mycoplasma bovoculi Strain M165/69T (ATCC 29104).</title>
        <authorList>
            <person name="Calcutt M.J."/>
            <person name="Foecking M.F."/>
        </authorList>
    </citation>
    <scope>NUCLEOTIDE SEQUENCE [LARGE SCALE GENOMIC DNA]</scope>
    <source>
        <strain evidence="1">M165/69</strain>
    </source>
</reference>
<sequence>MKIWVKILTAILSFAAIGGLAYGGYIFYQNQVKQTEGKTNIDFNVEDEFKDKEIFPSIYAADFYDTIQVVNGKVFINEKLVEKFIKNIVTNLQVSYGTIEFKYQINDEKNTINIELLWTYKQHKVNKNYVFNLTKDVVE</sequence>
<organism evidence="1 2">
    <name type="scientific">Mesomycoplasma bovoculi M165/69</name>
    <dbReference type="NCBI Taxonomy" id="743966"/>
    <lineage>
        <taxon>Bacteria</taxon>
        <taxon>Bacillati</taxon>
        <taxon>Mycoplasmatota</taxon>
        <taxon>Mycoplasmoidales</taxon>
        <taxon>Metamycoplasmataceae</taxon>
        <taxon>Mesomycoplasma</taxon>
    </lineage>
</organism>
<dbReference type="NCBIfam" id="NF045957">
    <property type="entry name" value="MHO_1590_dom"/>
    <property type="match status" value="1"/>
</dbReference>
<proteinExistence type="predicted"/>
<dbReference type="STRING" id="743966.MYB_00370"/>
<dbReference type="Proteomes" id="UP000019229">
    <property type="component" value="Chromosome"/>
</dbReference>